<feature type="compositionally biased region" description="Polar residues" evidence="2">
    <location>
        <begin position="616"/>
        <end position="627"/>
    </location>
</feature>
<feature type="compositionally biased region" description="Polar residues" evidence="2">
    <location>
        <begin position="666"/>
        <end position="689"/>
    </location>
</feature>
<feature type="compositionally biased region" description="Polar residues" evidence="2">
    <location>
        <begin position="436"/>
        <end position="496"/>
    </location>
</feature>
<feature type="compositionally biased region" description="Polar residues" evidence="2">
    <location>
        <begin position="782"/>
        <end position="791"/>
    </location>
</feature>
<feature type="region of interest" description="Disordered" evidence="2">
    <location>
        <begin position="607"/>
        <end position="627"/>
    </location>
</feature>
<feature type="region of interest" description="Disordered" evidence="2">
    <location>
        <begin position="433"/>
        <end position="502"/>
    </location>
</feature>
<protein>
    <submittedName>
        <fullName evidence="3">Uncharacterized protein</fullName>
    </submittedName>
</protein>
<organism evidence="3 4">
    <name type="scientific">Tetrahymena thermophila (strain SB210)</name>
    <dbReference type="NCBI Taxonomy" id="312017"/>
    <lineage>
        <taxon>Eukaryota</taxon>
        <taxon>Sar</taxon>
        <taxon>Alveolata</taxon>
        <taxon>Ciliophora</taxon>
        <taxon>Intramacronucleata</taxon>
        <taxon>Oligohymenophorea</taxon>
        <taxon>Hymenostomatida</taxon>
        <taxon>Tetrahymenina</taxon>
        <taxon>Tetrahymenidae</taxon>
        <taxon>Tetrahymena</taxon>
    </lineage>
</organism>
<dbReference type="EMBL" id="GG662712">
    <property type="protein sequence ID" value="EAR94588.1"/>
    <property type="molecule type" value="Genomic_DNA"/>
</dbReference>
<name>Q23CZ9_TETTS</name>
<keyword evidence="1" id="KW-0175">Coiled coil</keyword>
<keyword evidence="4" id="KW-1185">Reference proteome</keyword>
<feature type="region of interest" description="Disordered" evidence="2">
    <location>
        <begin position="205"/>
        <end position="231"/>
    </location>
</feature>
<dbReference type="AlphaFoldDB" id="Q23CZ9"/>
<sequence length="815" mass="94533">MSIEDEQYDRENYSLIIINFLDTDLEDNSKAVALIYLNGELDDTIKIKGSTTIFIHKQDILTFEIKDMSPPQTIGVLDIATLQLLQENERLFQKWLPSIYNQKMHKFLFEFEIQKMGTLSSSKILRNQNQVNEVESGQQPNRNSQLQSQLSGSDKYIPCIQSTQLNNGNQQVINKSEDSSKMQNQSPVKQTANQEYQKYLDNEISQNKQTKSQSHEAQTSQKNGEDNSQQQKEIFTISPIKVIEDQDIKKNGYTFQKFKQNNQLTLNDGQVDSSLINSNGDNLIIQSSQLNKNQISPNGPSQAIFMTESNEIYDVLEDELVKLAKKIQNKSFNSLIEKRRSQYLELKNLLQEISEQFEALKKHPCRGCEKKYIPSIQKGIQKLYSGYKQLMSQISQSQQIQNSQQLQQQQSQRHQMPVQEFIQSLSASKKGIAQVQAKQNTQRSKSPITTRSLQVPQQGVSGSNGKQNKYIEQQQNVSNQQLSKQTTTYQMSPNNSRKLDKVKEEEAKTHNLQVNSDYIRNQLETQFKRTHELEVENKQLKLRNFILEGDLKNLLKRIQQEKLTFSSRATFKLQEFRQIFEYFHSLRLERESLLDEIHQLQDELKIGQQGDKKKNSFNTNNHKQNNTQLKSIQQTMNEYAKYKQDTLQAVQQEEQRIENEGRSYRYPSSFSQQYTYPNHQSNSLSPKLRDNYSNQITQQYGIDELSQLNQDKYPSYKYEDQTFQNGGLYQKNDISNILKTSQNSYPQYNRDNSGQKHISKSIRENNSPSQQGGAYDTRSKENGPSSSGSTRSEIHHLLNQRKNVINELLEKIGEI</sequence>
<gene>
    <name evidence="3" type="ORF">TTHERM_00051900</name>
</gene>
<dbReference type="RefSeq" id="XP_001014887.1">
    <property type="nucleotide sequence ID" value="XM_001014887.3"/>
</dbReference>
<feature type="region of interest" description="Disordered" evidence="2">
    <location>
        <begin position="743"/>
        <end position="792"/>
    </location>
</feature>
<evidence type="ECO:0000313" key="4">
    <source>
        <dbReference type="Proteomes" id="UP000009168"/>
    </source>
</evidence>
<dbReference type="KEGG" id="tet:TTHERM_00051900"/>
<feature type="region of interest" description="Disordered" evidence="2">
    <location>
        <begin position="653"/>
        <end position="689"/>
    </location>
</feature>
<dbReference type="InParanoid" id="Q23CZ9"/>
<evidence type="ECO:0000256" key="2">
    <source>
        <dbReference type="SAM" id="MobiDB-lite"/>
    </source>
</evidence>
<feature type="compositionally biased region" description="Basic and acidic residues" evidence="2">
    <location>
        <begin position="653"/>
        <end position="663"/>
    </location>
</feature>
<evidence type="ECO:0000313" key="3">
    <source>
        <dbReference type="EMBL" id="EAR94588.1"/>
    </source>
</evidence>
<dbReference type="GeneID" id="7827079"/>
<accession>Q23CZ9</accession>
<feature type="coiled-coil region" evidence="1">
    <location>
        <begin position="306"/>
        <end position="363"/>
    </location>
</feature>
<reference evidence="4" key="1">
    <citation type="journal article" date="2006" name="PLoS Biol.">
        <title>Macronuclear genome sequence of the ciliate Tetrahymena thermophila, a model eukaryote.</title>
        <authorList>
            <person name="Eisen J.A."/>
            <person name="Coyne R.S."/>
            <person name="Wu M."/>
            <person name="Wu D."/>
            <person name="Thiagarajan M."/>
            <person name="Wortman J.R."/>
            <person name="Badger J.H."/>
            <person name="Ren Q."/>
            <person name="Amedeo P."/>
            <person name="Jones K.M."/>
            <person name="Tallon L.J."/>
            <person name="Delcher A.L."/>
            <person name="Salzberg S.L."/>
            <person name="Silva J.C."/>
            <person name="Haas B.J."/>
            <person name="Majoros W.H."/>
            <person name="Farzad M."/>
            <person name="Carlton J.M."/>
            <person name="Smith R.K. Jr."/>
            <person name="Garg J."/>
            <person name="Pearlman R.E."/>
            <person name="Karrer K.M."/>
            <person name="Sun L."/>
            <person name="Manning G."/>
            <person name="Elde N.C."/>
            <person name="Turkewitz A.P."/>
            <person name="Asai D.J."/>
            <person name="Wilkes D.E."/>
            <person name="Wang Y."/>
            <person name="Cai H."/>
            <person name="Collins K."/>
            <person name="Stewart B.A."/>
            <person name="Lee S.R."/>
            <person name="Wilamowska K."/>
            <person name="Weinberg Z."/>
            <person name="Ruzzo W.L."/>
            <person name="Wloga D."/>
            <person name="Gaertig J."/>
            <person name="Frankel J."/>
            <person name="Tsao C.-C."/>
            <person name="Gorovsky M.A."/>
            <person name="Keeling P.J."/>
            <person name="Waller R.F."/>
            <person name="Patron N.J."/>
            <person name="Cherry J.M."/>
            <person name="Stover N.A."/>
            <person name="Krieger C.J."/>
            <person name="del Toro C."/>
            <person name="Ryder H.F."/>
            <person name="Williamson S.C."/>
            <person name="Barbeau R.A."/>
            <person name="Hamilton E.P."/>
            <person name="Orias E."/>
        </authorList>
    </citation>
    <scope>NUCLEOTIDE SEQUENCE [LARGE SCALE GENOMIC DNA]</scope>
    <source>
        <strain evidence="4">SB210</strain>
    </source>
</reference>
<proteinExistence type="predicted"/>
<dbReference type="HOGENOM" id="CLU_346662_0_0_1"/>
<dbReference type="Proteomes" id="UP000009168">
    <property type="component" value="Unassembled WGS sequence"/>
</dbReference>
<feature type="compositionally biased region" description="Polar residues" evidence="2">
    <location>
        <begin position="743"/>
        <end position="756"/>
    </location>
</feature>
<evidence type="ECO:0000256" key="1">
    <source>
        <dbReference type="SAM" id="Coils"/>
    </source>
</evidence>